<sequence length="113" mass="12563">MPITNPAILEHRFLAEMLDSSYYPTAVVQQGVEILQDLSAQIEATQPRNLDALYALTNAATERFNELVDAFYDAGSEIDTVARDCIAVDVLFIAQTYGFADADIEELTATRDW</sequence>
<protein>
    <submittedName>
        <fullName evidence="1">Uncharacterized protein</fullName>
    </submittedName>
</protein>
<evidence type="ECO:0000313" key="2">
    <source>
        <dbReference type="Proteomes" id="UP000325161"/>
    </source>
</evidence>
<accession>A0A5C0AS66</accession>
<gene>
    <name evidence="1" type="ORF">FXN63_00100</name>
</gene>
<reference evidence="1 2" key="1">
    <citation type="submission" date="2019-08" db="EMBL/GenBank/DDBJ databases">
        <title>Amphibian skin-associated Pigmentiphaga: genome sequence and occurrence across geography and hosts.</title>
        <authorList>
            <person name="Bletz M.C."/>
            <person name="Bunk B."/>
            <person name="Sproeer C."/>
            <person name="Biwer P."/>
            <person name="Reiter S."/>
            <person name="Rabemananjara F.C.E."/>
            <person name="Schulz S."/>
            <person name="Overmann J."/>
            <person name="Vences M."/>
        </authorList>
    </citation>
    <scope>NUCLEOTIDE SEQUENCE [LARGE SCALE GENOMIC DNA]</scope>
    <source>
        <strain evidence="1 2">Mada1488</strain>
    </source>
</reference>
<evidence type="ECO:0000313" key="1">
    <source>
        <dbReference type="EMBL" id="QEI04414.1"/>
    </source>
</evidence>
<proteinExistence type="predicted"/>
<keyword evidence="2" id="KW-1185">Reference proteome</keyword>
<dbReference type="AlphaFoldDB" id="A0A5C0AS66"/>
<dbReference type="EMBL" id="CP043046">
    <property type="protein sequence ID" value="QEI04414.1"/>
    <property type="molecule type" value="Genomic_DNA"/>
</dbReference>
<dbReference type="KEGG" id="pacr:FXN63_00100"/>
<dbReference type="OrthoDB" id="8795357at2"/>
<dbReference type="Proteomes" id="UP000325161">
    <property type="component" value="Chromosome"/>
</dbReference>
<dbReference type="Pfam" id="PF18977">
    <property type="entry name" value="DUF5713"/>
    <property type="match status" value="1"/>
</dbReference>
<name>A0A5C0AS66_9BURK</name>
<dbReference type="RefSeq" id="WP_148811687.1">
    <property type="nucleotide sequence ID" value="NZ_CP043046.1"/>
</dbReference>
<dbReference type="InterPro" id="IPR043767">
    <property type="entry name" value="DUF5713"/>
</dbReference>
<organism evidence="1 2">
    <name type="scientific">Pigmentiphaga aceris</name>
    <dbReference type="NCBI Taxonomy" id="1940612"/>
    <lineage>
        <taxon>Bacteria</taxon>
        <taxon>Pseudomonadati</taxon>
        <taxon>Pseudomonadota</taxon>
        <taxon>Betaproteobacteria</taxon>
        <taxon>Burkholderiales</taxon>
        <taxon>Alcaligenaceae</taxon>
        <taxon>Pigmentiphaga</taxon>
    </lineage>
</organism>